<gene>
    <name evidence="5" type="ORF">SAMN05444486_102588</name>
</gene>
<dbReference type="Gene3D" id="3.90.1150.10">
    <property type="entry name" value="Aspartate Aminotransferase, domain 1"/>
    <property type="match status" value="1"/>
</dbReference>
<comment type="cofactor">
    <cofactor evidence="1 4">
        <name>pyridoxal 5'-phosphate</name>
        <dbReference type="ChEBI" id="CHEBI:597326"/>
    </cofactor>
</comment>
<dbReference type="GO" id="GO:0005737">
    <property type="term" value="C:cytoplasm"/>
    <property type="evidence" value="ECO:0007669"/>
    <property type="project" value="TreeGrafter"/>
</dbReference>
<protein>
    <submittedName>
        <fullName evidence="5">Cystathionine gamma-lyase</fullName>
    </submittedName>
</protein>
<evidence type="ECO:0000256" key="2">
    <source>
        <dbReference type="ARBA" id="ARBA00022898"/>
    </source>
</evidence>
<comment type="similarity">
    <text evidence="4">Belongs to the trans-sulfuration enzymes family.</text>
</comment>
<evidence type="ECO:0000256" key="1">
    <source>
        <dbReference type="ARBA" id="ARBA00001933"/>
    </source>
</evidence>
<dbReference type="InterPro" id="IPR015424">
    <property type="entry name" value="PyrdxlP-dep_Trfase"/>
</dbReference>
<keyword evidence="2 3" id="KW-0663">Pyridoxal phosphate</keyword>
<dbReference type="RefSeq" id="WP_089890602.1">
    <property type="nucleotide sequence ID" value="NZ_CALJFH010000012.1"/>
</dbReference>
<dbReference type="OrthoDB" id="9805807at2"/>
<dbReference type="STRING" id="576131.SAMN05444486_102588"/>
<reference evidence="5 6" key="1">
    <citation type="submission" date="2016-10" db="EMBL/GenBank/DDBJ databases">
        <authorList>
            <person name="de Groot N.N."/>
        </authorList>
    </citation>
    <scope>NUCLEOTIDE SEQUENCE [LARGE SCALE GENOMIC DNA]</scope>
    <source>
        <strain evidence="5 6">DSM 24677</strain>
    </source>
</reference>
<dbReference type="SUPFAM" id="SSF53383">
    <property type="entry name" value="PLP-dependent transferases"/>
    <property type="match status" value="1"/>
</dbReference>
<name>A0A1H3KJH2_9RHOB</name>
<dbReference type="PANTHER" id="PTHR11808">
    <property type="entry name" value="TRANS-SULFURATION ENZYME FAMILY MEMBER"/>
    <property type="match status" value="1"/>
</dbReference>
<dbReference type="InterPro" id="IPR015421">
    <property type="entry name" value="PyrdxlP-dep_Trfase_major"/>
</dbReference>
<evidence type="ECO:0000313" key="5">
    <source>
        <dbReference type="EMBL" id="SDY52307.1"/>
    </source>
</evidence>
<feature type="modified residue" description="N6-(pyridoxal phosphate)lysine" evidence="3">
    <location>
        <position position="198"/>
    </location>
</feature>
<sequence length="361" mass="38208">MSLPAPIESRLLAMLHARTDTLEAGDPIPEPLVLSSAFALPSNPDARRTYARYTNPTIEATEARLAALEDAPCLLFPSGMGAYSAAFMALLKGGDRVLMLSDGYYAARNLVSDIMAPFGVVLETCPAANILTADLAGYAAVVVETPSNPGLDVIDLRALAERCRTAGAKLVVDNTVLTPLLQQPLDLGADIVIVSDTKAMAGHTDVLMGHVASRDAAYMERLLSVRNLTGNIPAPYEAWLLLRGLETVELRLERMCANARAALPLLQASEAVSEVIYPDPSPQALDQGFLIGATFASAAAADRFLERAGFAKMTSFGGLHSSGDRRARWGDTVPEGFLRLSFGVEPTAALIDAVQAALADG</sequence>
<dbReference type="GO" id="GO:0030170">
    <property type="term" value="F:pyridoxal phosphate binding"/>
    <property type="evidence" value="ECO:0007669"/>
    <property type="project" value="InterPro"/>
</dbReference>
<dbReference type="PIRSF" id="PIRSF001434">
    <property type="entry name" value="CGS"/>
    <property type="match status" value="1"/>
</dbReference>
<dbReference type="GO" id="GO:0019343">
    <property type="term" value="P:cysteine biosynthetic process via cystathionine"/>
    <property type="evidence" value="ECO:0007669"/>
    <property type="project" value="TreeGrafter"/>
</dbReference>
<accession>A0A1H3KJH2</accession>
<dbReference type="PANTHER" id="PTHR11808:SF85">
    <property type="entry name" value="CYSTATHIONINE GAMMA-LYASE-RELATED"/>
    <property type="match status" value="1"/>
</dbReference>
<dbReference type="InterPro" id="IPR000277">
    <property type="entry name" value="Cys/Met-Metab_PyrdxlP-dep_enz"/>
</dbReference>
<organism evidence="5 6">
    <name type="scientific">Lentibacter algarum</name>
    <dbReference type="NCBI Taxonomy" id="576131"/>
    <lineage>
        <taxon>Bacteria</taxon>
        <taxon>Pseudomonadati</taxon>
        <taxon>Pseudomonadota</taxon>
        <taxon>Alphaproteobacteria</taxon>
        <taxon>Rhodobacterales</taxon>
        <taxon>Roseobacteraceae</taxon>
        <taxon>Lentibacter</taxon>
    </lineage>
</organism>
<dbReference type="GO" id="GO:0019346">
    <property type="term" value="P:transsulfuration"/>
    <property type="evidence" value="ECO:0007669"/>
    <property type="project" value="InterPro"/>
</dbReference>
<dbReference type="Proteomes" id="UP000199026">
    <property type="component" value="Unassembled WGS sequence"/>
</dbReference>
<dbReference type="Pfam" id="PF01053">
    <property type="entry name" value="Cys_Met_Meta_PP"/>
    <property type="match status" value="1"/>
</dbReference>
<keyword evidence="5" id="KW-0456">Lyase</keyword>
<proteinExistence type="inferred from homology"/>
<evidence type="ECO:0000256" key="3">
    <source>
        <dbReference type="PIRSR" id="PIRSR001434-2"/>
    </source>
</evidence>
<dbReference type="Gene3D" id="3.40.640.10">
    <property type="entry name" value="Type I PLP-dependent aspartate aminotransferase-like (Major domain)"/>
    <property type="match status" value="1"/>
</dbReference>
<evidence type="ECO:0000313" key="6">
    <source>
        <dbReference type="Proteomes" id="UP000199026"/>
    </source>
</evidence>
<dbReference type="GeneID" id="78124655"/>
<dbReference type="GO" id="GO:0004123">
    <property type="term" value="F:cystathionine gamma-lyase activity"/>
    <property type="evidence" value="ECO:0007669"/>
    <property type="project" value="TreeGrafter"/>
</dbReference>
<evidence type="ECO:0000256" key="4">
    <source>
        <dbReference type="RuleBase" id="RU362118"/>
    </source>
</evidence>
<keyword evidence="6" id="KW-1185">Reference proteome</keyword>
<dbReference type="AlphaFoldDB" id="A0A1H3KJH2"/>
<dbReference type="InterPro" id="IPR015422">
    <property type="entry name" value="PyrdxlP-dep_Trfase_small"/>
</dbReference>
<dbReference type="EMBL" id="FNPR01000002">
    <property type="protein sequence ID" value="SDY52307.1"/>
    <property type="molecule type" value="Genomic_DNA"/>
</dbReference>